<reference evidence="4" key="1">
    <citation type="submission" date="2016-02" db="EMBL/GenBank/DDBJ databases">
        <authorList>
            <person name="Schultz-Johansen M."/>
            <person name="Glaring M.A."/>
            <person name="Bech P.K."/>
            <person name="Stougaard P."/>
        </authorList>
    </citation>
    <scope>NUCLEOTIDE SEQUENCE [LARGE SCALE GENOMIC DNA]</scope>
    <source>
        <strain evidence="4">S66</strain>
    </source>
</reference>
<dbReference type="PANTHER" id="PTHR34720:SF9">
    <property type="entry name" value="BLR4714 PROTEIN"/>
    <property type="match status" value="1"/>
</dbReference>
<dbReference type="InterPro" id="IPR003961">
    <property type="entry name" value="FN3_dom"/>
</dbReference>
<dbReference type="NCBIfam" id="NF012211">
    <property type="entry name" value="tand_rpt_95"/>
    <property type="match status" value="4"/>
</dbReference>
<dbReference type="InterPro" id="IPR036116">
    <property type="entry name" value="FN3_sf"/>
</dbReference>
<evidence type="ECO:0000256" key="1">
    <source>
        <dbReference type="SAM" id="SignalP"/>
    </source>
</evidence>
<evidence type="ECO:0000259" key="2">
    <source>
        <dbReference type="PROSITE" id="PS50853"/>
    </source>
</evidence>
<dbReference type="EMBL" id="LSNE01000003">
    <property type="protein sequence ID" value="KXI30402.1"/>
    <property type="molecule type" value="Genomic_DNA"/>
</dbReference>
<dbReference type="Proteomes" id="UP000070299">
    <property type="component" value="Unassembled WGS sequence"/>
</dbReference>
<dbReference type="InterPro" id="IPR013783">
    <property type="entry name" value="Ig-like_fold"/>
</dbReference>
<feature type="chain" id="PRO_5007469441" description="Fibronectin type-III domain-containing protein" evidence="1">
    <location>
        <begin position="22"/>
        <end position="1063"/>
    </location>
</feature>
<keyword evidence="4" id="KW-1185">Reference proteome</keyword>
<organism evidence="3 4">
    <name type="scientific">Paraglaciecola hydrolytica</name>
    <dbReference type="NCBI Taxonomy" id="1799789"/>
    <lineage>
        <taxon>Bacteria</taxon>
        <taxon>Pseudomonadati</taxon>
        <taxon>Pseudomonadota</taxon>
        <taxon>Gammaproteobacteria</taxon>
        <taxon>Alteromonadales</taxon>
        <taxon>Alteromonadaceae</taxon>
        <taxon>Paraglaciecola</taxon>
    </lineage>
</organism>
<dbReference type="STRING" id="1799789.AX660_10565"/>
<dbReference type="Gene3D" id="2.60.40.3440">
    <property type="match status" value="2"/>
</dbReference>
<dbReference type="SUPFAM" id="SSF101898">
    <property type="entry name" value="NHL repeat"/>
    <property type="match status" value="1"/>
</dbReference>
<dbReference type="AlphaFoldDB" id="A0A136A584"/>
<gene>
    <name evidence="3" type="ORF">AX660_10565</name>
</gene>
<dbReference type="PROSITE" id="PS50853">
    <property type="entry name" value="FN3"/>
    <property type="match status" value="1"/>
</dbReference>
<dbReference type="Gene3D" id="2.60.40.2810">
    <property type="match status" value="2"/>
</dbReference>
<accession>A0A136A584</accession>
<evidence type="ECO:0000313" key="4">
    <source>
        <dbReference type="Proteomes" id="UP000070299"/>
    </source>
</evidence>
<dbReference type="PROSITE" id="PS51257">
    <property type="entry name" value="PROKAR_LIPOPROTEIN"/>
    <property type="match status" value="1"/>
</dbReference>
<keyword evidence="1" id="KW-0732">Signal</keyword>
<name>A0A136A584_9ALTE</name>
<dbReference type="SUPFAM" id="SSF49265">
    <property type="entry name" value="Fibronectin type III"/>
    <property type="match status" value="1"/>
</dbReference>
<protein>
    <recommendedName>
        <fullName evidence="2">Fibronectin type-III domain-containing protein</fullName>
    </recommendedName>
</protein>
<dbReference type="InterPro" id="IPR015943">
    <property type="entry name" value="WD40/YVTN_repeat-like_dom_sf"/>
</dbReference>
<sequence>MNMLLHKIVPCIFALSLLACGGSSESPAEISNARLAKSTSDSVGGFLAPINNEVVAGNLLLDIKVSDLDGLKSVAISFNAGSSRHVLCSSNTSCSGNEHSAMYSGIYPGAYVANAGPLVLGLWVTDQTDTQQQVASLTVDWQPQQLSGLQYTRSADGSTIDLSWNANSQLLRYNLYLAGQSGVGQHNYLQLSEGQARLALSGTSVSFTNLNAAHTYYVVLVGVDGSGESAFSQGLVIAPNSTIPNNPPQAVDDAETMLEDDSASFAPLDNDSDPEGDNISLVSALASSGQASLNGVNIDYIPLANFNGQVVIDYVIRDTLGLTDSAQIIVQVTPVNDDPVVSDDSAATLLDTPVNIDVLSNDQDPDGDSLSVSQASAQNGTVVIENDNSLTYTPDTGYVGQDTVEYEVSDGNGGTATGNVSIVISINNLPPVANDDSFPIYQNTGLDIKKSSGLLVNDEDPNGDVITVNTQPVSGPNTGTLTLGTDGSFTYFPPSGYVGLVTFSYEISDPAGETDTATVSIDVQAVPNDLTGDSLNIKGEFLYIGVGETTPGNGIGSGLYRIGDCLQVIDTVCSMEGEYVESAGSGNQPGQGGTYAFIMSYGGVGNSPVVARSVSAGSNQITFASVGDALFELSLFPASGGVIKSSYPVPGFSTLRNFGAYVTNQQVCQGLPNNQQCSIGNVGLTANSSDTGPLDRLDFIVSGYATIDFSDEPVALDDQFQATSDQALAVGVPGVLANDNDPDMPLVGDSLAIRNQIVTTFSQPIAIAVDEYRQHLYVYSGFGSAISVLDRAGQVLTTLDWQGEGANDADMDIAPEALSLANTPVPQGSLLIINGETAETEIYAVDPKTNTVIAQLNTAFGNSHVVGGAYNPITRTFFLLQDNVPGQGMGNLVAEIDPHSGAVISSFLLNASGSQFNVSYGDLDINSQTGNLYLVSSIDNNIIEYTPEGKVVRRLALPQGISGVSGLALNANSDRLWLVKNTSSSPIYELEFSNKGKLPNLVATVVSSVQHGTLSLNLDGSFVYTPTSGFVGEDSFVYQLSDHSGKVGQATVTLTVEVLGQGN</sequence>
<proteinExistence type="predicted"/>
<dbReference type="Pfam" id="PF17963">
    <property type="entry name" value="Big_9"/>
    <property type="match status" value="4"/>
</dbReference>
<feature type="signal peptide" evidence="1">
    <location>
        <begin position="1"/>
        <end position="21"/>
    </location>
</feature>
<dbReference type="Gene3D" id="2.130.10.10">
    <property type="entry name" value="YVTN repeat-like/Quinoprotein amine dehydrogenase"/>
    <property type="match status" value="1"/>
</dbReference>
<dbReference type="Gene3D" id="2.60.40.10">
    <property type="entry name" value="Immunoglobulins"/>
    <property type="match status" value="1"/>
</dbReference>
<feature type="domain" description="Fibronectin type-III" evidence="2">
    <location>
        <begin position="142"/>
        <end position="245"/>
    </location>
</feature>
<evidence type="ECO:0000313" key="3">
    <source>
        <dbReference type="EMBL" id="KXI30402.1"/>
    </source>
</evidence>
<dbReference type="PANTHER" id="PTHR34720">
    <property type="entry name" value="MICROCYSTIN DEPENDENT PROTEIN"/>
    <property type="match status" value="1"/>
</dbReference>
<comment type="caution">
    <text evidence="3">The sequence shown here is derived from an EMBL/GenBank/DDBJ whole genome shotgun (WGS) entry which is preliminary data.</text>
</comment>